<dbReference type="InterPro" id="IPR036108">
    <property type="entry name" value="4pyrrol_syn_uPrphyn_synt_sf"/>
</dbReference>
<dbReference type="GO" id="GO:0004851">
    <property type="term" value="F:uroporphyrin-III C-methyltransferase activity"/>
    <property type="evidence" value="ECO:0007669"/>
    <property type="project" value="UniProtKB-EC"/>
</dbReference>
<dbReference type="InterPro" id="IPR050161">
    <property type="entry name" value="Siro_Cobalamin_biosynth"/>
</dbReference>
<organism evidence="9 10">
    <name type="scientific">Fusibacter ferrireducens</name>
    <dbReference type="NCBI Taxonomy" id="2785058"/>
    <lineage>
        <taxon>Bacteria</taxon>
        <taxon>Bacillati</taxon>
        <taxon>Bacillota</taxon>
        <taxon>Clostridia</taxon>
        <taxon>Eubacteriales</taxon>
        <taxon>Eubacteriales Family XII. Incertae Sedis</taxon>
        <taxon>Fusibacter</taxon>
    </lineage>
</organism>
<evidence type="ECO:0000256" key="6">
    <source>
        <dbReference type="RuleBase" id="RU003960"/>
    </source>
</evidence>
<evidence type="ECO:0000313" key="9">
    <source>
        <dbReference type="EMBL" id="MBF4693246.1"/>
    </source>
</evidence>
<dbReference type="PANTHER" id="PTHR45790:SF3">
    <property type="entry name" value="S-ADENOSYL-L-METHIONINE-DEPENDENT UROPORPHYRINOGEN III METHYLTRANSFERASE, CHLOROPLASTIC"/>
    <property type="match status" value="1"/>
</dbReference>
<dbReference type="InterPro" id="IPR014776">
    <property type="entry name" value="4pyrrole_Mease_sub2"/>
</dbReference>
<evidence type="ECO:0000259" key="7">
    <source>
        <dbReference type="Pfam" id="PF00590"/>
    </source>
</evidence>
<dbReference type="PANTHER" id="PTHR45790">
    <property type="entry name" value="SIROHEME SYNTHASE-RELATED"/>
    <property type="match status" value="1"/>
</dbReference>
<comment type="similarity">
    <text evidence="6">Belongs to the precorrin methyltransferase family.</text>
</comment>
<dbReference type="Gene3D" id="3.40.1010.10">
    <property type="entry name" value="Cobalt-precorrin-4 Transmethylase, Domain 1"/>
    <property type="match status" value="1"/>
</dbReference>
<evidence type="ECO:0000313" key="10">
    <source>
        <dbReference type="Proteomes" id="UP000614200"/>
    </source>
</evidence>
<sequence length="504" mass="55364">MNSKQSIGTVYLVGAGPGDIGLLTHKGLSLLKSCDCLVYDRLIQDEMLALAPASCEKIYVGKAASNHAMPQEDINLLLCEKAKHFKTVVRLKGGDPYVFGRGGEEGEVLRAHQVPFEVVPGISSSIGGLAYAGIPITHRNHASSFHVFTGHFKDDSKDHDWSVVAKIEGTLVFLMSISSIPYITSQLIQFGKKASTPVAVVSNAASSDQQVFESTLEKALDELPIGQIKSPALLVVGEVIHMRETLNWFESKPLFGKKIAVTRATAQSSKFSAMLRAQGASVIELPMIAIESLPHKLEQDHLAKSTQIWFTSENGVHEFMKSLWALDLDTRALFGHKILAIGPTTSKCLEQYGIRPDFMPTRYTQEGIIELMKTKLNASDSILIPGAAVMRSLLTDWLEDICTYEKLAIYQTIRPIYGKDELVPLLNKIDALDYVTFASGSAVRHFHEFLEQHDISLHSKVKFASIGPITSDTLKALGYHVHLSAEPHTLEALLTQLIEDAQSC</sequence>
<evidence type="ECO:0000256" key="5">
    <source>
        <dbReference type="ARBA" id="ARBA00023244"/>
    </source>
</evidence>
<dbReference type="GO" id="GO:0032259">
    <property type="term" value="P:methylation"/>
    <property type="evidence" value="ECO:0007669"/>
    <property type="project" value="UniProtKB-KW"/>
</dbReference>
<dbReference type="InterPro" id="IPR000878">
    <property type="entry name" value="4pyrrol_Mease"/>
</dbReference>
<dbReference type="EC" id="2.1.1.107" evidence="1"/>
<evidence type="ECO:0000259" key="8">
    <source>
        <dbReference type="Pfam" id="PF02602"/>
    </source>
</evidence>
<dbReference type="Proteomes" id="UP000614200">
    <property type="component" value="Unassembled WGS sequence"/>
</dbReference>
<dbReference type="EMBL" id="JADKNH010000005">
    <property type="protein sequence ID" value="MBF4693246.1"/>
    <property type="molecule type" value="Genomic_DNA"/>
</dbReference>
<gene>
    <name evidence="9" type="primary">cobA</name>
    <name evidence="9" type="ORF">ISU02_08950</name>
</gene>
<evidence type="ECO:0000256" key="4">
    <source>
        <dbReference type="ARBA" id="ARBA00022691"/>
    </source>
</evidence>
<dbReference type="InterPro" id="IPR003043">
    <property type="entry name" value="Uropor_MeTrfase_CS"/>
</dbReference>
<keyword evidence="2 6" id="KW-0489">Methyltransferase</keyword>
<evidence type="ECO:0000256" key="1">
    <source>
        <dbReference type="ARBA" id="ARBA00012162"/>
    </source>
</evidence>
<dbReference type="CDD" id="cd06578">
    <property type="entry name" value="HemD"/>
    <property type="match status" value="1"/>
</dbReference>
<dbReference type="SUPFAM" id="SSF69618">
    <property type="entry name" value="HemD-like"/>
    <property type="match status" value="1"/>
</dbReference>
<keyword evidence="5" id="KW-0627">Porphyrin biosynthesis</keyword>
<comment type="caution">
    <text evidence="9">The sequence shown here is derived from an EMBL/GenBank/DDBJ whole genome shotgun (WGS) entry which is preliminary data.</text>
</comment>
<dbReference type="InterPro" id="IPR003754">
    <property type="entry name" value="4pyrrol_synth_uPrphyn_synth"/>
</dbReference>
<evidence type="ECO:0000256" key="3">
    <source>
        <dbReference type="ARBA" id="ARBA00022679"/>
    </source>
</evidence>
<dbReference type="Pfam" id="PF00590">
    <property type="entry name" value="TP_methylase"/>
    <property type="match status" value="1"/>
</dbReference>
<evidence type="ECO:0000256" key="2">
    <source>
        <dbReference type="ARBA" id="ARBA00022603"/>
    </source>
</evidence>
<dbReference type="Pfam" id="PF02602">
    <property type="entry name" value="HEM4"/>
    <property type="match status" value="1"/>
</dbReference>
<keyword evidence="10" id="KW-1185">Reference proteome</keyword>
<dbReference type="InterPro" id="IPR014777">
    <property type="entry name" value="4pyrrole_Mease_sub1"/>
</dbReference>
<dbReference type="Gene3D" id="3.40.50.10090">
    <property type="match status" value="2"/>
</dbReference>
<keyword evidence="4" id="KW-0949">S-adenosyl-L-methionine</keyword>
<feature type="domain" description="Tetrapyrrole methylase" evidence="7">
    <location>
        <begin position="9"/>
        <end position="218"/>
    </location>
</feature>
<dbReference type="NCBIfam" id="TIGR01469">
    <property type="entry name" value="cobA_cysG_Cterm"/>
    <property type="match status" value="1"/>
</dbReference>
<reference evidence="9 10" key="1">
    <citation type="submission" date="2020-11" db="EMBL/GenBank/DDBJ databases">
        <title>Fusibacter basophilias sp. nov.</title>
        <authorList>
            <person name="Qiu D."/>
        </authorList>
    </citation>
    <scope>NUCLEOTIDE SEQUENCE [LARGE SCALE GENOMIC DNA]</scope>
    <source>
        <strain evidence="9 10">Q10-2</strain>
    </source>
</reference>
<dbReference type="NCBIfam" id="NF004790">
    <property type="entry name" value="PRK06136.1"/>
    <property type="match status" value="1"/>
</dbReference>
<protein>
    <recommendedName>
        <fullName evidence="1">uroporphyrinogen-III C-methyltransferase</fullName>
        <ecNumber evidence="1">2.1.1.107</ecNumber>
    </recommendedName>
</protein>
<dbReference type="Gene3D" id="3.30.950.10">
    <property type="entry name" value="Methyltransferase, Cobalt-precorrin-4 Transmethylase, Domain 2"/>
    <property type="match status" value="1"/>
</dbReference>
<dbReference type="RefSeq" id="WP_194701491.1">
    <property type="nucleotide sequence ID" value="NZ_JADKNH010000005.1"/>
</dbReference>
<accession>A0ABR9ZSD0</accession>
<keyword evidence="3 6" id="KW-0808">Transferase</keyword>
<dbReference type="CDD" id="cd11642">
    <property type="entry name" value="SUMT"/>
    <property type="match status" value="1"/>
</dbReference>
<dbReference type="InterPro" id="IPR035996">
    <property type="entry name" value="4pyrrol_Methylase_sf"/>
</dbReference>
<proteinExistence type="inferred from homology"/>
<dbReference type="SUPFAM" id="SSF53790">
    <property type="entry name" value="Tetrapyrrole methylase"/>
    <property type="match status" value="1"/>
</dbReference>
<dbReference type="InterPro" id="IPR006366">
    <property type="entry name" value="CobA/CysG_C"/>
</dbReference>
<name>A0ABR9ZSD0_9FIRM</name>
<feature type="domain" description="Tetrapyrrole biosynthesis uroporphyrinogen III synthase" evidence="8">
    <location>
        <begin position="270"/>
        <end position="494"/>
    </location>
</feature>
<dbReference type="PROSITE" id="PS00840">
    <property type="entry name" value="SUMT_2"/>
    <property type="match status" value="1"/>
</dbReference>